<proteinExistence type="predicted"/>
<sequence length="211" mass="23027">MLDEIRDESAGGVWHERCGHDPAEGSLIDESQFAPPVRELEAHAQVRLIRGSRLLDEELTTHAEVGHQGHRRLIIPPLAGCVACASPAHRPCRIEWHPQVLSPAADAPNPASDHRLLEGARLSADRPRVQHLDLGHLAPRHPAIQSPANDLDLGQLWHGSSSVRRGALEQGSIRLLGRLLLGNLLRSPVPGAQWLAADQDLSVEFLLVVKP</sequence>
<dbReference type="EMBL" id="CAFBLS010000036">
    <property type="protein sequence ID" value="CAB4865543.1"/>
    <property type="molecule type" value="Genomic_DNA"/>
</dbReference>
<reference evidence="1" key="1">
    <citation type="submission" date="2020-05" db="EMBL/GenBank/DDBJ databases">
        <authorList>
            <person name="Chiriac C."/>
            <person name="Salcher M."/>
            <person name="Ghai R."/>
            <person name="Kavagutti S V."/>
        </authorList>
    </citation>
    <scope>NUCLEOTIDE SEQUENCE</scope>
</reference>
<name>A0A6J7DEC3_9ZZZZ</name>
<gene>
    <name evidence="1" type="ORF">UFOPK3402_00433</name>
</gene>
<protein>
    <submittedName>
        <fullName evidence="1">Unannotated protein</fullName>
    </submittedName>
</protein>
<organism evidence="1">
    <name type="scientific">freshwater metagenome</name>
    <dbReference type="NCBI Taxonomy" id="449393"/>
    <lineage>
        <taxon>unclassified sequences</taxon>
        <taxon>metagenomes</taxon>
        <taxon>ecological metagenomes</taxon>
    </lineage>
</organism>
<accession>A0A6J7DEC3</accession>
<dbReference type="AlphaFoldDB" id="A0A6J7DEC3"/>
<evidence type="ECO:0000313" key="1">
    <source>
        <dbReference type="EMBL" id="CAB4865543.1"/>
    </source>
</evidence>